<protein>
    <submittedName>
        <fullName evidence="2">Uncharacterized protein</fullName>
    </submittedName>
</protein>
<organism evidence="1 2">
    <name type="scientific">Romanomermis culicivorax</name>
    <name type="common">Nematode worm</name>
    <dbReference type="NCBI Taxonomy" id="13658"/>
    <lineage>
        <taxon>Eukaryota</taxon>
        <taxon>Metazoa</taxon>
        <taxon>Ecdysozoa</taxon>
        <taxon>Nematoda</taxon>
        <taxon>Enoplea</taxon>
        <taxon>Dorylaimia</taxon>
        <taxon>Mermithida</taxon>
        <taxon>Mermithoidea</taxon>
        <taxon>Mermithidae</taxon>
        <taxon>Romanomermis</taxon>
    </lineage>
</organism>
<dbReference type="WBParaSite" id="nRc.2.0.1.t09921-RA">
    <property type="protein sequence ID" value="nRc.2.0.1.t09921-RA"/>
    <property type="gene ID" value="nRc.2.0.1.g09921"/>
</dbReference>
<keyword evidence="1" id="KW-1185">Reference proteome</keyword>
<name>A0A915I7T4_ROMCU</name>
<dbReference type="Gene3D" id="1.10.286.90">
    <property type="entry name" value="MFS transporter, transmembrane helix TM10b"/>
    <property type="match status" value="1"/>
</dbReference>
<dbReference type="Proteomes" id="UP000887565">
    <property type="component" value="Unplaced"/>
</dbReference>
<sequence>MQLHELLTDILSGHCLLKSVKITSGSKDGSPRIPCPFASNKTWNAIRVIPESSRWLISNNRLEEADQILKRIAKCNKRELPNDWYNIINRGERSDPGFNVTGCTQMGYL</sequence>
<reference evidence="2" key="1">
    <citation type="submission" date="2022-11" db="UniProtKB">
        <authorList>
            <consortium name="WormBaseParasite"/>
        </authorList>
    </citation>
    <scope>IDENTIFICATION</scope>
</reference>
<accession>A0A915I7T4</accession>
<proteinExistence type="predicted"/>
<evidence type="ECO:0000313" key="1">
    <source>
        <dbReference type="Proteomes" id="UP000887565"/>
    </source>
</evidence>
<dbReference type="AlphaFoldDB" id="A0A915I7T4"/>
<evidence type="ECO:0000313" key="2">
    <source>
        <dbReference type="WBParaSite" id="nRc.2.0.1.t09921-RA"/>
    </source>
</evidence>